<dbReference type="InterPro" id="IPR039426">
    <property type="entry name" value="TonB-dep_rcpt-like"/>
</dbReference>
<keyword evidence="4 9" id="KW-1134">Transmembrane beta strand</keyword>
<keyword evidence="15" id="KW-1185">Reference proteome</keyword>
<comment type="caution">
    <text evidence="14">The sequence shown here is derived from an EMBL/GenBank/DDBJ whole genome shotgun (WGS) entry which is preliminary data.</text>
</comment>
<dbReference type="InterPro" id="IPR012910">
    <property type="entry name" value="Plug_dom"/>
</dbReference>
<feature type="domain" description="TonB-dependent receptor-like beta-barrel" evidence="12">
    <location>
        <begin position="270"/>
        <end position="653"/>
    </location>
</feature>
<evidence type="ECO:0000256" key="7">
    <source>
        <dbReference type="ARBA" id="ARBA00023136"/>
    </source>
</evidence>
<comment type="similarity">
    <text evidence="2 9 10">Belongs to the TonB-dependent receptor family.</text>
</comment>
<evidence type="ECO:0000256" key="4">
    <source>
        <dbReference type="ARBA" id="ARBA00022452"/>
    </source>
</evidence>
<keyword evidence="8 9" id="KW-0998">Cell outer membrane</keyword>
<keyword evidence="5 9" id="KW-0812">Transmembrane</keyword>
<dbReference type="RefSeq" id="WP_132707860.1">
    <property type="nucleotide sequence ID" value="NZ_JACIGF010000003.1"/>
</dbReference>
<dbReference type="GO" id="GO:0044718">
    <property type="term" value="P:siderophore transmembrane transport"/>
    <property type="evidence" value="ECO:0007669"/>
    <property type="project" value="TreeGrafter"/>
</dbReference>
<keyword evidence="14" id="KW-0675">Receptor</keyword>
<keyword evidence="3 9" id="KW-0813">Transport</keyword>
<sequence>MTSSPSFRPTSSKSVLRSTAARLPWLMAAGLSVPAQALDAVPADDDATIEEILVIGQRTNRDLTTPEVTVERAATELDDILRVSPSITIGGGTPSNQRLYVRGIEGSNLNITVDGVRQSQNLFQHRGGLMRLDPFLLKRVALSTGAVGADKGTGALGGAVEMETVDAQDLLDPRRRVGALAKGGFQSATSAEQVSVAGFGELAEGLGLVLYASRLDAGRYRAGDGDRIPNAASEDASYFGKLSLLDQAGHSLRLSVEHHENEGLYPWGAGDLPPDFYQDFYDKGQKGGGPMRQELKRTHYALRYGYDPASPLADVDLSAYASRNHLENLDWDRGYKTENYGVTLKNTARFDVGATGHELTMGFDYLNDEAKSRAPRKGQPQPLNVAGTTENIGLFMQERMQWGIVGLSAGFRYEDFKADYGTATARGTAVAPNASADVEVLPGLTLFGGYGQSVRGASTIPVGWLVHITEDVTLDGDNLDPERAKTIDAGARFERDGVFTRHGRLEVKASYFRTRLSNVISFTGGRGGSAITRFFNEDGAYRSKGFEASARWSNKRFETRLGYLQADLEDPEGRPVNVLRRLGSAIGDRYLWDSRVEILPELVAGYTLTAVGDLDDLPAGDPVKDGYMVHDVRLSWRPSPLPGLSITLAANNLFDKRYTDHTTLTAGGFEGLPELGRDFRVIAQFRY</sequence>
<gene>
    <name evidence="14" type="ORF">EV659_103196</name>
</gene>
<comment type="subcellular location">
    <subcellularLocation>
        <location evidence="1 9">Cell outer membrane</location>
        <topology evidence="1 9">Multi-pass membrane protein</topology>
    </subcellularLocation>
</comment>
<dbReference type="PROSITE" id="PS52016">
    <property type="entry name" value="TONB_DEPENDENT_REC_3"/>
    <property type="match status" value="1"/>
</dbReference>
<dbReference type="InterPro" id="IPR036942">
    <property type="entry name" value="Beta-barrel_TonB_sf"/>
</dbReference>
<evidence type="ECO:0000256" key="9">
    <source>
        <dbReference type="PROSITE-ProRule" id="PRU01360"/>
    </source>
</evidence>
<dbReference type="PANTHER" id="PTHR30069">
    <property type="entry name" value="TONB-DEPENDENT OUTER MEMBRANE RECEPTOR"/>
    <property type="match status" value="1"/>
</dbReference>
<evidence type="ECO:0000256" key="8">
    <source>
        <dbReference type="ARBA" id="ARBA00023237"/>
    </source>
</evidence>
<evidence type="ECO:0000256" key="10">
    <source>
        <dbReference type="RuleBase" id="RU003357"/>
    </source>
</evidence>
<protein>
    <submittedName>
        <fullName evidence="14">Hemoglobin/transferrin/lactoferrin receptor protein</fullName>
    </submittedName>
</protein>
<dbReference type="GO" id="GO:0009279">
    <property type="term" value="C:cell outer membrane"/>
    <property type="evidence" value="ECO:0007669"/>
    <property type="project" value="UniProtKB-SubCell"/>
</dbReference>
<dbReference type="InterPro" id="IPR037066">
    <property type="entry name" value="Plug_dom_sf"/>
</dbReference>
<dbReference type="GO" id="GO:0015344">
    <property type="term" value="F:siderophore uptake transmembrane transporter activity"/>
    <property type="evidence" value="ECO:0007669"/>
    <property type="project" value="TreeGrafter"/>
</dbReference>
<dbReference type="InParanoid" id="A0A4R2PLH7"/>
<name>A0A4R2PLH7_RHOSA</name>
<dbReference type="PANTHER" id="PTHR30069:SF41">
    <property type="entry name" value="HEME_HEMOPEXIN UTILIZATION PROTEIN C"/>
    <property type="match status" value="1"/>
</dbReference>
<evidence type="ECO:0000313" key="15">
    <source>
        <dbReference type="Proteomes" id="UP000295399"/>
    </source>
</evidence>
<dbReference type="CDD" id="cd01347">
    <property type="entry name" value="ligand_gated_channel"/>
    <property type="match status" value="1"/>
</dbReference>
<organism evidence="14 15">
    <name type="scientific">Rhodothalassium salexigens DSM 2132</name>
    <dbReference type="NCBI Taxonomy" id="1188247"/>
    <lineage>
        <taxon>Bacteria</taxon>
        <taxon>Pseudomonadati</taxon>
        <taxon>Pseudomonadota</taxon>
        <taxon>Alphaproteobacteria</taxon>
        <taxon>Rhodothalassiales</taxon>
        <taxon>Rhodothalassiaceae</taxon>
        <taxon>Rhodothalassium</taxon>
    </lineage>
</organism>
<dbReference type="Gene3D" id="2.40.170.20">
    <property type="entry name" value="TonB-dependent receptor, beta-barrel domain"/>
    <property type="match status" value="1"/>
</dbReference>
<accession>A0A4R2PLH7</accession>
<evidence type="ECO:0000256" key="11">
    <source>
        <dbReference type="SAM" id="SignalP"/>
    </source>
</evidence>
<dbReference type="AlphaFoldDB" id="A0A4R2PLH7"/>
<reference evidence="14 15" key="1">
    <citation type="submission" date="2019-03" db="EMBL/GenBank/DDBJ databases">
        <title>Genomic Encyclopedia of Type Strains, Phase IV (KMG-IV): sequencing the most valuable type-strain genomes for metagenomic binning, comparative biology and taxonomic classification.</title>
        <authorList>
            <person name="Goeker M."/>
        </authorList>
    </citation>
    <scope>NUCLEOTIDE SEQUENCE [LARGE SCALE GENOMIC DNA]</scope>
    <source>
        <strain evidence="14 15">DSM 2132</strain>
    </source>
</reference>
<evidence type="ECO:0000256" key="5">
    <source>
        <dbReference type="ARBA" id="ARBA00022692"/>
    </source>
</evidence>
<evidence type="ECO:0000259" key="12">
    <source>
        <dbReference type="Pfam" id="PF00593"/>
    </source>
</evidence>
<keyword evidence="11" id="KW-0732">Signal</keyword>
<dbReference type="Gene3D" id="2.170.130.10">
    <property type="entry name" value="TonB-dependent receptor, plug domain"/>
    <property type="match status" value="1"/>
</dbReference>
<evidence type="ECO:0000256" key="6">
    <source>
        <dbReference type="ARBA" id="ARBA00023077"/>
    </source>
</evidence>
<feature type="signal peptide" evidence="11">
    <location>
        <begin position="1"/>
        <end position="37"/>
    </location>
</feature>
<dbReference type="OrthoDB" id="9760494at2"/>
<evidence type="ECO:0000256" key="1">
    <source>
        <dbReference type="ARBA" id="ARBA00004571"/>
    </source>
</evidence>
<dbReference type="Pfam" id="PF07715">
    <property type="entry name" value="Plug"/>
    <property type="match status" value="1"/>
</dbReference>
<dbReference type="SUPFAM" id="SSF56935">
    <property type="entry name" value="Porins"/>
    <property type="match status" value="1"/>
</dbReference>
<feature type="chain" id="PRO_5020742325" evidence="11">
    <location>
        <begin position="38"/>
        <end position="687"/>
    </location>
</feature>
<evidence type="ECO:0000259" key="13">
    <source>
        <dbReference type="Pfam" id="PF07715"/>
    </source>
</evidence>
<dbReference type="InterPro" id="IPR000531">
    <property type="entry name" value="Beta-barrel_TonB"/>
</dbReference>
<evidence type="ECO:0000256" key="3">
    <source>
        <dbReference type="ARBA" id="ARBA00022448"/>
    </source>
</evidence>
<dbReference type="Pfam" id="PF00593">
    <property type="entry name" value="TonB_dep_Rec_b-barrel"/>
    <property type="match status" value="1"/>
</dbReference>
<dbReference type="EMBL" id="SLXO01000003">
    <property type="protein sequence ID" value="TCP36307.1"/>
    <property type="molecule type" value="Genomic_DNA"/>
</dbReference>
<keyword evidence="6 10" id="KW-0798">TonB box</keyword>
<keyword evidence="7 9" id="KW-0472">Membrane</keyword>
<evidence type="ECO:0000313" key="14">
    <source>
        <dbReference type="EMBL" id="TCP36307.1"/>
    </source>
</evidence>
<proteinExistence type="inferred from homology"/>
<evidence type="ECO:0000256" key="2">
    <source>
        <dbReference type="ARBA" id="ARBA00009810"/>
    </source>
</evidence>
<dbReference type="Proteomes" id="UP000295399">
    <property type="component" value="Unassembled WGS sequence"/>
</dbReference>
<feature type="domain" description="TonB-dependent receptor plug" evidence="13">
    <location>
        <begin position="65"/>
        <end position="159"/>
    </location>
</feature>